<dbReference type="EMBL" id="WVHK01000019">
    <property type="protein sequence ID" value="MXV19442.1"/>
    <property type="molecule type" value="Genomic_DNA"/>
</dbReference>
<gene>
    <name evidence="2" type="ORF">GLX28_07315</name>
</gene>
<organism evidence="2 3">
    <name type="scientific">Deinococcus xianganensis</name>
    <dbReference type="NCBI Taxonomy" id="1507289"/>
    <lineage>
        <taxon>Bacteria</taxon>
        <taxon>Thermotogati</taxon>
        <taxon>Deinococcota</taxon>
        <taxon>Deinococci</taxon>
        <taxon>Deinococcales</taxon>
        <taxon>Deinococcaceae</taxon>
        <taxon>Deinococcus</taxon>
    </lineage>
</organism>
<name>A0A6I4YD76_9DEIO</name>
<dbReference type="Proteomes" id="UP000430519">
    <property type="component" value="Unassembled WGS sequence"/>
</dbReference>
<evidence type="ECO:0000256" key="1">
    <source>
        <dbReference type="SAM" id="Phobius"/>
    </source>
</evidence>
<feature type="transmembrane region" description="Helical" evidence="1">
    <location>
        <begin position="72"/>
        <end position="90"/>
    </location>
</feature>
<feature type="transmembrane region" description="Helical" evidence="1">
    <location>
        <begin position="12"/>
        <end position="29"/>
    </location>
</feature>
<keyword evidence="3" id="KW-1185">Reference proteome</keyword>
<keyword evidence="1" id="KW-1133">Transmembrane helix</keyword>
<sequence>MTPHLAAQRPPHVTALWVSVTTFCLLPLFTPNRLVTLVLLAVLVPFTLRLTRWMTALHSGHEATPHTRALNIWALHGVALGLIWVGVGLWQQRSGWMPDGAVQGLMGAALACTSWAFRSALDRPSGPPTDATLARWSWSLRVWQVALLVDLVWIALRGPLTPPMLQPLALFLAAELLHRFVQGRAR</sequence>
<protein>
    <submittedName>
        <fullName evidence="2">Uncharacterized protein</fullName>
    </submittedName>
</protein>
<dbReference type="RefSeq" id="WP_160978128.1">
    <property type="nucleotide sequence ID" value="NZ_WVHK01000019.1"/>
</dbReference>
<keyword evidence="1" id="KW-0812">Transmembrane</keyword>
<proteinExistence type="predicted"/>
<accession>A0A6I4YD76</accession>
<keyword evidence="1" id="KW-0472">Membrane</keyword>
<reference evidence="2 3" key="1">
    <citation type="submission" date="2019-11" db="EMBL/GenBank/DDBJ databases">
        <title>Genome sequence of Deinococcus xianganensis Y35, AI-2 producing algicidal bacterium, isolated from lake water.</title>
        <authorList>
            <person name="Li Y."/>
        </authorList>
    </citation>
    <scope>NUCLEOTIDE SEQUENCE [LARGE SCALE GENOMIC DNA]</scope>
    <source>
        <strain evidence="2 3">Y35</strain>
    </source>
</reference>
<evidence type="ECO:0000313" key="3">
    <source>
        <dbReference type="Proteomes" id="UP000430519"/>
    </source>
</evidence>
<comment type="caution">
    <text evidence="2">The sequence shown here is derived from an EMBL/GenBank/DDBJ whole genome shotgun (WGS) entry which is preliminary data.</text>
</comment>
<evidence type="ECO:0000313" key="2">
    <source>
        <dbReference type="EMBL" id="MXV19442.1"/>
    </source>
</evidence>
<feature type="transmembrane region" description="Helical" evidence="1">
    <location>
        <begin position="35"/>
        <end position="51"/>
    </location>
</feature>
<dbReference type="AlphaFoldDB" id="A0A6I4YD76"/>